<evidence type="ECO:0000256" key="2">
    <source>
        <dbReference type="ARBA" id="ARBA00022617"/>
    </source>
</evidence>
<dbReference type="PRINTS" id="PR00605">
    <property type="entry name" value="CYTCHROMECIC"/>
</dbReference>
<evidence type="ECO:0000256" key="1">
    <source>
        <dbReference type="ARBA" id="ARBA00022448"/>
    </source>
</evidence>
<sequence length="121" mass="12680">MKNHYKWLMMLTVFLLFISLAACGGNKTNNGAKNETPADNNGNATVNTAEAESLYGKNCVSCHAVDLGGGVGPNLQHVGAEMSADQITTQISNGGNGMPAYKGQLKDEEIAALASWLAGHK</sequence>
<feature type="binding site" description="covalent" evidence="6">
    <location>
        <position position="62"/>
    </location>
    <ligand>
        <name>heme c</name>
        <dbReference type="ChEBI" id="CHEBI:61717"/>
    </ligand>
</feature>
<organism evidence="10 11">
    <name type="scientific">Paenibacillus endophyticus</name>
    <dbReference type="NCBI Taxonomy" id="1294268"/>
    <lineage>
        <taxon>Bacteria</taxon>
        <taxon>Bacillati</taxon>
        <taxon>Bacillota</taxon>
        <taxon>Bacilli</taxon>
        <taxon>Bacillales</taxon>
        <taxon>Paenibacillaceae</taxon>
        <taxon>Paenibacillus</taxon>
    </lineage>
</organism>
<protein>
    <submittedName>
        <fullName evidence="10">Cytochrome c551</fullName>
    </submittedName>
</protein>
<dbReference type="SUPFAM" id="SSF46626">
    <property type="entry name" value="Cytochrome c"/>
    <property type="match status" value="1"/>
</dbReference>
<evidence type="ECO:0000256" key="5">
    <source>
        <dbReference type="ARBA" id="ARBA00023004"/>
    </source>
</evidence>
<dbReference type="EMBL" id="JACHXW010000009">
    <property type="protein sequence ID" value="MBB3153320.1"/>
    <property type="molecule type" value="Genomic_DNA"/>
</dbReference>
<feature type="domain" description="Cytochrome c" evidence="9">
    <location>
        <begin position="46"/>
        <end position="121"/>
    </location>
</feature>
<evidence type="ECO:0000313" key="10">
    <source>
        <dbReference type="EMBL" id="MBB3153320.1"/>
    </source>
</evidence>
<dbReference type="RefSeq" id="WP_246431785.1">
    <property type="nucleotide sequence ID" value="NZ_CBCSLB010000030.1"/>
</dbReference>
<dbReference type="PANTHER" id="PTHR37823">
    <property type="entry name" value="CYTOCHROME C-553-LIKE"/>
    <property type="match status" value="1"/>
</dbReference>
<keyword evidence="2 6" id="KW-0349">Heme</keyword>
<dbReference type="InterPro" id="IPR009056">
    <property type="entry name" value="Cyt_c-like_dom"/>
</dbReference>
<proteinExistence type="predicted"/>
<dbReference type="PROSITE" id="PS51007">
    <property type="entry name" value="CYTC"/>
    <property type="match status" value="1"/>
</dbReference>
<keyword evidence="1" id="KW-0813">Transport</keyword>
<dbReference type="PIRSF" id="PIRSF000025">
    <property type="entry name" value="Cytc_Bsub_c550"/>
    <property type="match status" value="1"/>
</dbReference>
<dbReference type="GO" id="GO:0016020">
    <property type="term" value="C:membrane"/>
    <property type="evidence" value="ECO:0007669"/>
    <property type="project" value="InterPro"/>
</dbReference>
<evidence type="ECO:0000256" key="3">
    <source>
        <dbReference type="ARBA" id="ARBA00022723"/>
    </source>
</evidence>
<dbReference type="PROSITE" id="PS51257">
    <property type="entry name" value="PROKAR_LIPOPROTEIN"/>
    <property type="match status" value="1"/>
</dbReference>
<dbReference type="InterPro" id="IPR008168">
    <property type="entry name" value="Cyt_C_IC"/>
</dbReference>
<dbReference type="GO" id="GO:0009055">
    <property type="term" value="F:electron transfer activity"/>
    <property type="evidence" value="ECO:0007669"/>
    <property type="project" value="InterPro"/>
</dbReference>
<gene>
    <name evidence="10" type="ORF">FHS16_003382</name>
</gene>
<evidence type="ECO:0000313" key="11">
    <source>
        <dbReference type="Proteomes" id="UP000518605"/>
    </source>
</evidence>
<comment type="PTM">
    <text evidence="6">Binds 1 heme c group covalently per subunit.</text>
</comment>
<dbReference type="Proteomes" id="UP000518605">
    <property type="component" value="Unassembled WGS sequence"/>
</dbReference>
<keyword evidence="5 7" id="KW-0408">Iron</keyword>
<keyword evidence="11" id="KW-1185">Reference proteome</keyword>
<dbReference type="GO" id="GO:0020037">
    <property type="term" value="F:heme binding"/>
    <property type="evidence" value="ECO:0007669"/>
    <property type="project" value="InterPro"/>
</dbReference>
<dbReference type="InterPro" id="IPR012218">
    <property type="entry name" value="Cyt_c_BACSU-c550-type"/>
</dbReference>
<feature type="binding site" description="covalent" evidence="6">
    <location>
        <position position="59"/>
    </location>
    <ligand>
        <name>heme c</name>
        <dbReference type="ChEBI" id="CHEBI:61717"/>
    </ligand>
</feature>
<keyword evidence="3 7" id="KW-0479">Metal-binding</keyword>
<reference evidence="10 11" key="1">
    <citation type="submission" date="2020-08" db="EMBL/GenBank/DDBJ databases">
        <title>Genomic Encyclopedia of Type Strains, Phase III (KMG-III): the genomes of soil and plant-associated and newly described type strains.</title>
        <authorList>
            <person name="Whitman W."/>
        </authorList>
    </citation>
    <scope>NUCLEOTIDE SEQUENCE [LARGE SCALE GENOMIC DNA]</scope>
    <source>
        <strain evidence="10 11">CECT 8234</strain>
    </source>
</reference>
<dbReference type="InterPro" id="IPR051811">
    <property type="entry name" value="Cytochrome_c550/c551-like"/>
</dbReference>
<evidence type="ECO:0000259" key="9">
    <source>
        <dbReference type="PROSITE" id="PS51007"/>
    </source>
</evidence>
<evidence type="ECO:0000256" key="8">
    <source>
        <dbReference type="SAM" id="SignalP"/>
    </source>
</evidence>
<comment type="caution">
    <text evidence="10">The sequence shown here is derived from an EMBL/GenBank/DDBJ whole genome shotgun (WGS) entry which is preliminary data.</text>
</comment>
<accession>A0A7W5C903</accession>
<dbReference type="InterPro" id="IPR036909">
    <property type="entry name" value="Cyt_c-like_dom_sf"/>
</dbReference>
<dbReference type="GO" id="GO:0005506">
    <property type="term" value="F:iron ion binding"/>
    <property type="evidence" value="ECO:0007669"/>
    <property type="project" value="InterPro"/>
</dbReference>
<evidence type="ECO:0000256" key="4">
    <source>
        <dbReference type="ARBA" id="ARBA00022982"/>
    </source>
</evidence>
<keyword evidence="8" id="KW-0732">Signal</keyword>
<dbReference type="PANTHER" id="PTHR37823:SF4">
    <property type="entry name" value="MENAQUINOL-CYTOCHROME C REDUCTASE CYTOCHROME B_C SUBUNIT"/>
    <property type="match status" value="1"/>
</dbReference>
<feature type="binding site" description="axial binding residue" evidence="7">
    <location>
        <position position="63"/>
    </location>
    <ligand>
        <name>heme c</name>
        <dbReference type="ChEBI" id="CHEBI:61717"/>
    </ligand>
    <ligandPart>
        <name>Fe</name>
        <dbReference type="ChEBI" id="CHEBI:18248"/>
    </ligandPart>
</feature>
<feature type="binding site" description="axial binding residue" evidence="7">
    <location>
        <position position="98"/>
    </location>
    <ligand>
        <name>heme c</name>
        <dbReference type="ChEBI" id="CHEBI:61717"/>
    </ligand>
    <ligandPart>
        <name>Fe</name>
        <dbReference type="ChEBI" id="CHEBI:18248"/>
    </ligandPart>
</feature>
<dbReference type="Pfam" id="PF13442">
    <property type="entry name" value="Cytochrome_CBB3"/>
    <property type="match status" value="1"/>
</dbReference>
<dbReference type="Gene3D" id="1.10.760.10">
    <property type="entry name" value="Cytochrome c-like domain"/>
    <property type="match status" value="1"/>
</dbReference>
<dbReference type="AlphaFoldDB" id="A0A7W5C903"/>
<evidence type="ECO:0000256" key="6">
    <source>
        <dbReference type="PIRSR" id="PIRSR000025-1"/>
    </source>
</evidence>
<keyword evidence="4" id="KW-0249">Electron transport</keyword>
<feature type="chain" id="PRO_5039103619" evidence="8">
    <location>
        <begin position="25"/>
        <end position="121"/>
    </location>
</feature>
<evidence type="ECO:0000256" key="7">
    <source>
        <dbReference type="PIRSR" id="PIRSR000025-2"/>
    </source>
</evidence>
<feature type="signal peptide" evidence="8">
    <location>
        <begin position="1"/>
        <end position="24"/>
    </location>
</feature>
<name>A0A7W5C903_9BACL</name>